<protein>
    <submittedName>
        <fullName evidence="1">UAA transporter</fullName>
    </submittedName>
</protein>
<dbReference type="HOGENOM" id="CLU_036019_1_0_1"/>
<dbReference type="SMR" id="V6CLL6"/>
<evidence type="ECO:0000313" key="3">
    <source>
        <dbReference type="WormBase" id="Y111B2A.20b"/>
    </source>
</evidence>
<dbReference type="GeneID" id="176690"/>
<dbReference type="KEGG" id="cel:CELE_Y111B2A.20"/>
<dbReference type="WormBase" id="Y111B2A.20b">
    <property type="protein sequence ID" value="CE49162"/>
    <property type="gene ID" value="WBGene00013740"/>
    <property type="gene designation" value="hut-1"/>
</dbReference>
<dbReference type="OrthoDB" id="78344at2759"/>
<dbReference type="AlphaFoldDB" id="V6CLL6"/>
<dbReference type="Bgee" id="WBGene00013740">
    <property type="expression patterns" value="Expressed in pharyngeal muscle cell (C elegans) and 4 other cell types or tissues"/>
</dbReference>
<dbReference type="EMBL" id="BX284603">
    <property type="protein sequence ID" value="CDK13499.1"/>
    <property type="molecule type" value="Genomic_DNA"/>
</dbReference>
<dbReference type="Proteomes" id="UP000001940">
    <property type="component" value="Chromosome III"/>
</dbReference>
<reference evidence="1 2" key="1">
    <citation type="journal article" date="1998" name="Science">
        <title>Genome sequence of the nematode C. elegans: a platform for investigating biology.</title>
        <authorList>
            <consortium name="The C. elegans sequencing consortium"/>
            <person name="Sulson J.E."/>
            <person name="Waterston R."/>
        </authorList>
    </citation>
    <scope>NUCLEOTIDE SEQUENCE [LARGE SCALE GENOMIC DNA]</scope>
    <source>
        <strain evidence="1 2">Bristol N2</strain>
    </source>
</reference>
<dbReference type="AGR" id="WB:WBGene00013740"/>
<accession>V6CLL6</accession>
<evidence type="ECO:0000313" key="1">
    <source>
        <dbReference type="EMBL" id="CDK13499.1"/>
    </source>
</evidence>
<evidence type="ECO:0000313" key="2">
    <source>
        <dbReference type="Proteomes" id="UP000001940"/>
    </source>
</evidence>
<gene>
    <name evidence="1 3" type="primary">hut-1</name>
    <name evidence="1" type="ORF">CELE_Y111B2A.20</name>
    <name evidence="3" type="ORF">Y111B2A.20</name>
</gene>
<dbReference type="PeptideAtlas" id="V6CLL6"/>
<dbReference type="RefSeq" id="NP_001293604.1">
    <property type="nucleotide sequence ID" value="NM_001306675.1"/>
</dbReference>
<dbReference type="ExpressionAtlas" id="V6CLL6">
    <property type="expression patterns" value="baseline and differential"/>
</dbReference>
<sequence>MNHPLSGRQILATTVVFSALTADVVDGKMTAAKKPLAATEPKVHNK</sequence>
<proteinExistence type="predicted"/>
<name>V6CLL6_CAEEL</name>
<organism evidence="1 2">
    <name type="scientific">Caenorhabditis elegans</name>
    <dbReference type="NCBI Taxonomy" id="6239"/>
    <lineage>
        <taxon>Eukaryota</taxon>
        <taxon>Metazoa</taxon>
        <taxon>Ecdysozoa</taxon>
        <taxon>Nematoda</taxon>
        <taxon>Chromadorea</taxon>
        <taxon>Rhabditida</taxon>
        <taxon>Rhabditina</taxon>
        <taxon>Rhabditomorpha</taxon>
        <taxon>Rhabditoidea</taxon>
        <taxon>Rhabditidae</taxon>
        <taxon>Peloderinae</taxon>
        <taxon>Caenorhabditis</taxon>
    </lineage>
</organism>
<keyword evidence="2" id="KW-1185">Reference proteome</keyword>
<dbReference type="CTD" id="176690"/>